<accession>A0ABU4WH94</accession>
<dbReference type="SMART" id="SM00982">
    <property type="entry name" value="TRCF"/>
    <property type="match status" value="1"/>
</dbReference>
<dbReference type="InterPro" id="IPR011545">
    <property type="entry name" value="DEAD/DEAH_box_helicase_dom"/>
</dbReference>
<dbReference type="SMART" id="SM01058">
    <property type="entry name" value="CarD_TRCF"/>
    <property type="match status" value="1"/>
</dbReference>
<dbReference type="SMART" id="SM00490">
    <property type="entry name" value="HELICc"/>
    <property type="match status" value="1"/>
</dbReference>
<evidence type="ECO:0000256" key="6">
    <source>
        <dbReference type="ARBA" id="ARBA00022840"/>
    </source>
</evidence>
<keyword evidence="13" id="KW-1185">Reference proteome</keyword>
<keyword evidence="5" id="KW-0347">Helicase</keyword>
<feature type="domain" description="Helicase C-terminal" evidence="11">
    <location>
        <begin position="753"/>
        <end position="911"/>
    </location>
</feature>
<evidence type="ECO:0000313" key="13">
    <source>
        <dbReference type="Proteomes" id="UP001275932"/>
    </source>
</evidence>
<dbReference type="EMBL" id="JALBUT010000007">
    <property type="protein sequence ID" value="MDX8415927.1"/>
    <property type="molecule type" value="Genomic_DNA"/>
</dbReference>
<comment type="similarity">
    <text evidence="9">In the N-terminal section; belongs to the UvrB family.</text>
</comment>
<evidence type="ECO:0000256" key="8">
    <source>
        <dbReference type="ARBA" id="ARBA00023204"/>
    </source>
</evidence>
<sequence length="1123" mass="126177">MTSVKPHKNAKAVFYPNLAQSAFAAAISNICARTAGVKIILCETSGECERLFAKMSAFLKMENCADDLRILPKLPPREDPDSFDAYCERVGTLNAAAAGLNTAIITTPDAILSETPAQAERLELKKGSVIEMENLRKRLVDFGYYNEVLCEGPGQFALRGGIVDIYPIAARTPFRIDFFGDEIDSIRPYDPDTQLSDGGEVGEIEIDSYTTSLGTKLAVDFLNKSPVSWIFIEPSRLALEYPEKFNVFENIENPSANFQTVFDSRANDTLIGISSLEERAEFLKGAKSVKTATEDISQYRPLPLSEGVGEDRMKSENELRKNFIKQLLKWSENGYALFMEAEGDGEQRRIKEMFLECGKFPKNCVFIKPFFGEGFVADFKNSEKFLGWEGMPEGARGAVCAGSLEMFGRRIKTNISPRRKMLSRRAEVDALLDFSELCEGDYIVHAAHGICRYQGIVQIETNGAKQEVLKLEFEDNAHLYLPLHKSHLISRYIGLDKRTPKLSKLDSRAWIKVRTAAETAALDYAAELLDLQSKREISKGYAFPEDGDWQDAFEDSFPFTETPDQLRTIKEVKADMQSDSPMDRLVCADVGFGKTEIAIRAAFKCALAGKQAALLCPTTILCQQHFKTFKERMAAFPIVVEMLSRFRKPKDTERIKAQLAAGKIDIIVGTHALLASDVKFKDLGLLIIDEEHRFGVKHKEKIKQIREGVDVLTMSATPIPRTLYFAMMGAKTISLMETPPKNRFPVETFVKEYDEDLIKSVIEREIAREGQIFYLHNRVKTIEETAEKLRKMFPKLKIGVGHGQMKERELEKLMSDFMDGKFDILVCTTIIESGLDIPNCNTIIIEGADKFGLAQLYQLRGRVGRFTRKAYAYLLLHRHAKLVEKAHKRLSAIRQYNKPGAGFRIATRDLQLRGCGNILGAKQSGHIAGVGFDMYCSLLKQSIARLKGEKSASGIRATVALDFISLGEGGKKSAGVEKASNMFEELKAIQIMKDKAEILPAYIPEDYIPQAQLRVDAYRRLELCASEEEIRRIEKEIFDRYGKIPKSVQILFDLAKIRIYAEINGISRVETEGAKLKLRIANPAMIEFVRINGNFPRLTKSNSTARLAEIINFLKNVLPSIKK</sequence>
<comment type="similarity">
    <text evidence="9">In the C-terminal section; belongs to the helicase family. RecG subfamily.</text>
</comment>
<keyword evidence="7 9" id="KW-0238">DNA-binding</keyword>
<dbReference type="Gene3D" id="2.40.10.170">
    <property type="match status" value="1"/>
</dbReference>
<dbReference type="PANTHER" id="PTHR47964">
    <property type="entry name" value="ATP-DEPENDENT DNA HELICASE HOMOLOG RECG, CHLOROPLASTIC"/>
    <property type="match status" value="1"/>
</dbReference>
<dbReference type="PROSITE" id="PS51192">
    <property type="entry name" value="HELICASE_ATP_BIND_1"/>
    <property type="match status" value="1"/>
</dbReference>
<comment type="function">
    <text evidence="9">Couples transcription and DNA repair by recognizing RNA polymerase (RNAP) stalled at DNA lesions. Mediates ATP-dependent release of RNAP and its truncated transcript from the DNA, and recruitment of nucleotide excision repair machinery to the damaged site.</text>
</comment>
<dbReference type="CDD" id="cd17991">
    <property type="entry name" value="DEXHc_TRCF"/>
    <property type="match status" value="1"/>
</dbReference>
<name>A0ABU4WH94_9BACT</name>
<keyword evidence="1 9" id="KW-0963">Cytoplasm</keyword>
<gene>
    <name evidence="9 12" type="primary">mfd</name>
    <name evidence="12" type="ORF">MOX91_07030</name>
</gene>
<dbReference type="InterPro" id="IPR004576">
    <property type="entry name" value="Mfd"/>
</dbReference>
<protein>
    <recommendedName>
        <fullName evidence="9">Transcription-repair-coupling factor</fullName>
        <shortName evidence="9">TRCF</shortName>
        <ecNumber evidence="9">3.6.4.-</ecNumber>
    </recommendedName>
</protein>
<dbReference type="HAMAP" id="MF_00969">
    <property type="entry name" value="TRCF"/>
    <property type="match status" value="1"/>
</dbReference>
<dbReference type="PROSITE" id="PS51194">
    <property type="entry name" value="HELICASE_CTER"/>
    <property type="match status" value="1"/>
</dbReference>
<dbReference type="RefSeq" id="WP_370397380.1">
    <property type="nucleotide sequence ID" value="NZ_JALBUT010000007.1"/>
</dbReference>
<dbReference type="InterPro" id="IPR005118">
    <property type="entry name" value="TRCF_C"/>
</dbReference>
<keyword evidence="3 9" id="KW-0227">DNA damage</keyword>
<evidence type="ECO:0000256" key="7">
    <source>
        <dbReference type="ARBA" id="ARBA00023125"/>
    </source>
</evidence>
<dbReference type="EC" id="3.6.4.-" evidence="9"/>
<dbReference type="InterPro" id="IPR027417">
    <property type="entry name" value="P-loop_NTPase"/>
</dbReference>
<dbReference type="Pfam" id="PF17757">
    <property type="entry name" value="UvrB_inter"/>
    <property type="match status" value="1"/>
</dbReference>
<evidence type="ECO:0000256" key="1">
    <source>
        <dbReference type="ARBA" id="ARBA00022490"/>
    </source>
</evidence>
<dbReference type="NCBIfam" id="TIGR00580">
    <property type="entry name" value="mfd"/>
    <property type="match status" value="1"/>
</dbReference>
<keyword evidence="6 9" id="KW-0067">ATP-binding</keyword>
<keyword evidence="8 9" id="KW-0234">DNA repair</keyword>
<keyword evidence="2 9" id="KW-0547">Nucleotide-binding</keyword>
<evidence type="ECO:0000256" key="3">
    <source>
        <dbReference type="ARBA" id="ARBA00022763"/>
    </source>
</evidence>
<dbReference type="Gene3D" id="3.90.1150.50">
    <property type="entry name" value="Transcription-repair-coupling factor, D7 domain"/>
    <property type="match status" value="1"/>
</dbReference>
<dbReference type="SUPFAM" id="SSF141259">
    <property type="entry name" value="CarD-like"/>
    <property type="match status" value="1"/>
</dbReference>
<dbReference type="Gene3D" id="3.40.50.11180">
    <property type="match status" value="1"/>
</dbReference>
<reference evidence="12 13" key="1">
    <citation type="submission" date="2022-03" db="EMBL/GenBank/DDBJ databases">
        <title>Novel taxa within the pig intestine.</title>
        <authorList>
            <person name="Wylensek D."/>
            <person name="Bishof K."/>
            <person name="Afrizal A."/>
            <person name="Clavel T."/>
        </authorList>
    </citation>
    <scope>NUCLEOTIDE SEQUENCE [LARGE SCALE GENOMIC DNA]</scope>
    <source>
        <strain evidence="12 13">CLA-KB-P66</strain>
    </source>
</reference>
<dbReference type="Pfam" id="PF00271">
    <property type="entry name" value="Helicase_C"/>
    <property type="match status" value="1"/>
</dbReference>
<feature type="domain" description="Helicase ATP-binding" evidence="10">
    <location>
        <begin position="575"/>
        <end position="736"/>
    </location>
</feature>
<dbReference type="SMART" id="SM00487">
    <property type="entry name" value="DEXDc"/>
    <property type="match status" value="1"/>
</dbReference>
<dbReference type="Gene3D" id="3.40.50.300">
    <property type="entry name" value="P-loop containing nucleotide triphosphate hydrolases"/>
    <property type="match status" value="2"/>
</dbReference>
<dbReference type="SUPFAM" id="SSF52540">
    <property type="entry name" value="P-loop containing nucleoside triphosphate hydrolases"/>
    <property type="match status" value="2"/>
</dbReference>
<dbReference type="Pfam" id="PF03461">
    <property type="entry name" value="TRCF"/>
    <property type="match status" value="1"/>
</dbReference>
<dbReference type="InterPro" id="IPR014001">
    <property type="entry name" value="Helicase_ATP-bd"/>
</dbReference>
<dbReference type="InterPro" id="IPR003711">
    <property type="entry name" value="CarD-like/TRCF_RID"/>
</dbReference>
<dbReference type="InterPro" id="IPR036101">
    <property type="entry name" value="CarD-like/TRCF_RID_sf"/>
</dbReference>
<comment type="subcellular location">
    <subcellularLocation>
        <location evidence="9">Cytoplasm</location>
    </subcellularLocation>
</comment>
<dbReference type="InterPro" id="IPR001650">
    <property type="entry name" value="Helicase_C-like"/>
</dbReference>
<organism evidence="12 13">
    <name type="scientific">Intestinicryptomonas porci</name>
    <dbReference type="NCBI Taxonomy" id="2926320"/>
    <lineage>
        <taxon>Bacteria</taxon>
        <taxon>Pseudomonadati</taxon>
        <taxon>Verrucomicrobiota</taxon>
        <taxon>Opitutia</taxon>
        <taxon>Opitutales</taxon>
        <taxon>Intestinicryptomonaceae</taxon>
        <taxon>Intestinicryptomonas</taxon>
    </lineage>
</organism>
<evidence type="ECO:0000256" key="4">
    <source>
        <dbReference type="ARBA" id="ARBA00022801"/>
    </source>
</evidence>
<dbReference type="Gene3D" id="3.30.2060.10">
    <property type="entry name" value="Penicillin-binding protein 1b domain"/>
    <property type="match status" value="1"/>
</dbReference>
<dbReference type="InterPro" id="IPR037235">
    <property type="entry name" value="TRCF-like_C_D7"/>
</dbReference>
<evidence type="ECO:0000256" key="9">
    <source>
        <dbReference type="HAMAP-Rule" id="MF_00969"/>
    </source>
</evidence>
<dbReference type="InterPro" id="IPR047112">
    <property type="entry name" value="RecG/Mfd"/>
</dbReference>
<evidence type="ECO:0000259" key="10">
    <source>
        <dbReference type="PROSITE" id="PS51192"/>
    </source>
</evidence>
<dbReference type="Pfam" id="PF00270">
    <property type="entry name" value="DEAD"/>
    <property type="match status" value="1"/>
</dbReference>
<dbReference type="SUPFAM" id="SSF143517">
    <property type="entry name" value="TRCF domain-like"/>
    <property type="match status" value="1"/>
</dbReference>
<evidence type="ECO:0000259" key="11">
    <source>
        <dbReference type="PROSITE" id="PS51194"/>
    </source>
</evidence>
<proteinExistence type="inferred from homology"/>
<dbReference type="Proteomes" id="UP001275932">
    <property type="component" value="Unassembled WGS sequence"/>
</dbReference>
<comment type="caution">
    <text evidence="12">The sequence shown here is derived from an EMBL/GenBank/DDBJ whole genome shotgun (WGS) entry which is preliminary data.</text>
</comment>
<evidence type="ECO:0000256" key="5">
    <source>
        <dbReference type="ARBA" id="ARBA00022806"/>
    </source>
</evidence>
<evidence type="ECO:0000256" key="2">
    <source>
        <dbReference type="ARBA" id="ARBA00022741"/>
    </source>
</evidence>
<keyword evidence="4 9" id="KW-0378">Hydrolase</keyword>
<evidence type="ECO:0000313" key="12">
    <source>
        <dbReference type="EMBL" id="MDX8415927.1"/>
    </source>
</evidence>
<dbReference type="Pfam" id="PF02559">
    <property type="entry name" value="CarD_TRCF_RID"/>
    <property type="match status" value="1"/>
</dbReference>
<dbReference type="PANTHER" id="PTHR47964:SF1">
    <property type="entry name" value="ATP-DEPENDENT DNA HELICASE HOMOLOG RECG, CHLOROPLASTIC"/>
    <property type="match status" value="1"/>
</dbReference>
<dbReference type="InterPro" id="IPR041471">
    <property type="entry name" value="UvrB_inter"/>
</dbReference>